<dbReference type="Pfam" id="PF10043">
    <property type="entry name" value="DUF2279"/>
    <property type="match status" value="1"/>
</dbReference>
<gene>
    <name evidence="2" type="ORF">IM755_00140</name>
</gene>
<accession>A0ABR9WMG4</accession>
<evidence type="ECO:0000313" key="2">
    <source>
        <dbReference type="EMBL" id="MBE9575110.1"/>
    </source>
</evidence>
<comment type="caution">
    <text evidence="2">The sequence shown here is derived from an EMBL/GenBank/DDBJ whole genome shotgun (WGS) entry which is preliminary data.</text>
</comment>
<keyword evidence="3" id="KW-1185">Reference proteome</keyword>
<keyword evidence="1" id="KW-0812">Transmembrane</keyword>
<dbReference type="Proteomes" id="UP000656274">
    <property type="component" value="Unassembled WGS sequence"/>
</dbReference>
<sequence>MAWALLVSIFLLSVAIFYKTLGFYKRISTTIRASWLFIFLFVSIFSQAQSSINTFLKPSDTLNKPRRTGVYVGESVALGATLIGLNQLWYKDYPKSSFHFINDNNQWLQMDKLGHMYSTYHLGRVGAEMLQWSGATKKEQLIYGSTLGLGFLTVVEVFDGFSQEWGASSGDIIANVSGTALYVSQELLWKEQRITPKFSFHQTKFASQRSETLGASFNEEILKDYNGQTYWLSFNVHSFTKDSFTPKWLNVAIGYGGEGMLYGKDAEAIENGIIQNPYRQFYLSLDVDLTKITTKSHFLKTLFSVFNTIKIPAPTLQYDEYNGLKAHFIYF</sequence>
<dbReference type="InterPro" id="IPR018736">
    <property type="entry name" value="DUF2279_periplasmic_lipo"/>
</dbReference>
<name>A0ABR9WMG4_9FLAO</name>
<evidence type="ECO:0000256" key="1">
    <source>
        <dbReference type="SAM" id="Phobius"/>
    </source>
</evidence>
<evidence type="ECO:0000313" key="3">
    <source>
        <dbReference type="Proteomes" id="UP000656274"/>
    </source>
</evidence>
<protein>
    <submittedName>
        <fullName evidence="2">DUF2279 domain-containing protein</fullName>
    </submittedName>
</protein>
<dbReference type="EMBL" id="JADFTZ010000001">
    <property type="protein sequence ID" value="MBE9575110.1"/>
    <property type="molecule type" value="Genomic_DNA"/>
</dbReference>
<keyword evidence="1" id="KW-0472">Membrane</keyword>
<feature type="transmembrane region" description="Helical" evidence="1">
    <location>
        <begin position="33"/>
        <end position="56"/>
    </location>
</feature>
<proteinExistence type="predicted"/>
<organism evidence="2 3">
    <name type="scientific">Flavobacterium proteolyticum</name>
    <dbReference type="NCBI Taxonomy" id="2911683"/>
    <lineage>
        <taxon>Bacteria</taxon>
        <taxon>Pseudomonadati</taxon>
        <taxon>Bacteroidota</taxon>
        <taxon>Flavobacteriia</taxon>
        <taxon>Flavobacteriales</taxon>
        <taxon>Flavobacteriaceae</taxon>
        <taxon>Flavobacterium</taxon>
    </lineage>
</organism>
<keyword evidence="1" id="KW-1133">Transmembrane helix</keyword>
<reference evidence="2 3" key="1">
    <citation type="submission" date="2020-10" db="EMBL/GenBank/DDBJ databases">
        <title>The genome sequence of Flavobacterium aquaticum 1Y8A.</title>
        <authorList>
            <person name="Liu Y."/>
        </authorList>
    </citation>
    <scope>NUCLEOTIDE SEQUENCE [LARGE SCALE GENOMIC DNA]</scope>
    <source>
        <strain evidence="2 3">1Y8A</strain>
    </source>
</reference>
<feature type="transmembrane region" description="Helical" evidence="1">
    <location>
        <begin position="68"/>
        <end position="90"/>
    </location>
</feature>